<reference evidence="8" key="1">
    <citation type="submission" date="2024-05" db="EMBL/GenBank/DDBJ databases">
        <title>Alkalihalobacillus sp. strain MEB203 novel alkaliphilic bacterium from Lonar Lake, India.</title>
        <authorList>
            <person name="Joshi A."/>
            <person name="Thite S."/>
            <person name="Mengade P."/>
        </authorList>
    </citation>
    <scope>NUCLEOTIDE SEQUENCE</scope>
    <source>
        <strain evidence="8">MEB 203</strain>
    </source>
</reference>
<dbReference type="InterPro" id="IPR027417">
    <property type="entry name" value="P-loop_NTPase"/>
</dbReference>
<proteinExistence type="inferred from homology"/>
<keyword evidence="5 6" id="KW-0238">DNA-binding</keyword>
<dbReference type="SUPFAM" id="SSF75553">
    <property type="entry name" value="Smc hinge domain"/>
    <property type="match status" value="1"/>
</dbReference>
<feature type="domain" description="SMC hinge" evidence="7">
    <location>
        <begin position="519"/>
        <end position="638"/>
    </location>
</feature>
<keyword evidence="1 6" id="KW-0963">Cytoplasm</keyword>
<feature type="coiled-coil region" evidence="6">
    <location>
        <begin position="448"/>
        <end position="475"/>
    </location>
</feature>
<evidence type="ECO:0000256" key="4">
    <source>
        <dbReference type="ARBA" id="ARBA00023054"/>
    </source>
</evidence>
<dbReference type="InterPro" id="IPR010935">
    <property type="entry name" value="SMC_hinge"/>
</dbReference>
<dbReference type="InterPro" id="IPR024704">
    <property type="entry name" value="SMC"/>
</dbReference>
<dbReference type="InterPro" id="IPR036277">
    <property type="entry name" value="SMC_hinge_sf"/>
</dbReference>
<evidence type="ECO:0000256" key="5">
    <source>
        <dbReference type="ARBA" id="ARBA00023125"/>
    </source>
</evidence>
<feature type="coiled-coil region" evidence="6">
    <location>
        <begin position="806"/>
        <end position="844"/>
    </location>
</feature>
<evidence type="ECO:0000256" key="6">
    <source>
        <dbReference type="HAMAP-Rule" id="MF_01894"/>
    </source>
</evidence>
<dbReference type="PIRSF" id="PIRSF005719">
    <property type="entry name" value="SMC"/>
    <property type="match status" value="1"/>
</dbReference>
<dbReference type="Gene3D" id="3.30.70.1620">
    <property type="match status" value="1"/>
</dbReference>
<dbReference type="RefSeq" id="WP_275117621.1">
    <property type="nucleotide sequence ID" value="NZ_JAOTPO010000003.1"/>
</dbReference>
<dbReference type="PANTHER" id="PTHR43977">
    <property type="entry name" value="STRUCTURAL MAINTENANCE OF CHROMOSOMES PROTEIN 3"/>
    <property type="match status" value="1"/>
</dbReference>
<evidence type="ECO:0000313" key="8">
    <source>
        <dbReference type="EMBL" id="MDE5412998.1"/>
    </source>
</evidence>
<dbReference type="InterPro" id="IPR011890">
    <property type="entry name" value="SMC_prok"/>
</dbReference>
<evidence type="ECO:0000259" key="7">
    <source>
        <dbReference type="SMART" id="SM00968"/>
    </source>
</evidence>
<dbReference type="Proteomes" id="UP001148125">
    <property type="component" value="Unassembled WGS sequence"/>
</dbReference>
<dbReference type="SUPFAM" id="SSF52540">
    <property type="entry name" value="P-loop containing nucleoside triphosphate hydrolases"/>
    <property type="match status" value="1"/>
</dbReference>
<keyword evidence="3 6" id="KW-0067">ATP-binding</keyword>
<evidence type="ECO:0000256" key="3">
    <source>
        <dbReference type="ARBA" id="ARBA00022840"/>
    </source>
</evidence>
<feature type="binding site" evidence="6">
    <location>
        <begin position="32"/>
        <end position="39"/>
    </location>
    <ligand>
        <name>ATP</name>
        <dbReference type="ChEBI" id="CHEBI:30616"/>
    </ligand>
</feature>
<comment type="subunit">
    <text evidence="6">Homodimer.</text>
</comment>
<dbReference type="Gene3D" id="3.40.50.300">
    <property type="entry name" value="P-loop containing nucleotide triphosphate hydrolases"/>
    <property type="match status" value="2"/>
</dbReference>
<keyword evidence="4 6" id="KW-0175">Coiled coil</keyword>
<gene>
    <name evidence="6 8" type="primary">smc</name>
    <name evidence="8" type="ORF">N7Z68_06340</name>
</gene>
<feature type="coiled-coil region" evidence="6">
    <location>
        <begin position="673"/>
        <end position="745"/>
    </location>
</feature>
<dbReference type="HAMAP" id="MF_01894">
    <property type="entry name" value="Smc_prok"/>
    <property type="match status" value="1"/>
</dbReference>
<dbReference type="CDD" id="cd03278">
    <property type="entry name" value="ABC_SMC_barmotin"/>
    <property type="match status" value="2"/>
</dbReference>
<dbReference type="InterPro" id="IPR003395">
    <property type="entry name" value="RecF/RecN/SMC_N"/>
</dbReference>
<keyword evidence="2 6" id="KW-0547">Nucleotide-binding</keyword>
<dbReference type="Gene3D" id="1.20.1060.20">
    <property type="match status" value="1"/>
</dbReference>
<evidence type="ECO:0000313" key="9">
    <source>
        <dbReference type="Proteomes" id="UP001148125"/>
    </source>
</evidence>
<dbReference type="SMART" id="SM00968">
    <property type="entry name" value="SMC_hinge"/>
    <property type="match status" value="1"/>
</dbReference>
<comment type="subcellular location">
    <subcellularLocation>
        <location evidence="6">Cytoplasm</location>
    </subcellularLocation>
</comment>
<protein>
    <recommendedName>
        <fullName evidence="6">Chromosome partition protein Smc</fullName>
    </recommendedName>
</protein>
<dbReference type="Pfam" id="PF02463">
    <property type="entry name" value="SMC_N"/>
    <property type="match status" value="2"/>
</dbReference>
<sequence length="1188" mass="136150">MFLKRFEVMGFKSFADRMTVEFDSGVTAVVGPNGSGKSNISDGIRWVLGEQSAKSLRGSKMEDIIFAGSDTRKPLNFAEITLVLDNQDQHLAIDYTEVSVTRRVYRSGESEYQLNKQTCRLKDIVDLFMDSGLGKEAFSIIGQGKVEEILSSKAEDRRVIFEEAAGVLKYKTRKLKAEKKLWETQENLNRVEDILHELEGQIEPLRIQSSIAKDYLQKKEELKEVEVALMVYEITDLHEKWTKAQEQLQSLEQRRDELSYKIKDKEITTEKLQSELRQLDTSLNELQDELLQASEALEKSEGQKEVLKERKKNFHYNRDQLLKTINELKEKKQLLDKTLASEKEVLRKLEREFQTKTTELLDRQERLALAQEDLEGELDRLKSDYIEIVNEQASIRNEIRYLEDQVASTKRKEKILVDDNDQLLQLRKQVLDKKGEYELLVQTRQKELHEKVDQFRALEAKIEKLNKEYDTRQSQLYEAFRLIQQVKSRKDVIEEMQADFSGFFQGVKEVLKARDRNLQGIVGAVAELINVPKQYETAIEIALGGATQHVVVESEGAGRQAITFLKKNGFGRATFLPLPVIKGRTIRGDLIHQINSHEAFIGIASQLVGYDGRYEQIMGNLLGHVIIAKNLEGANDLARKIGYSYRIVTLDGDVVNPGGSMTGGAIKQKSTPLLGRQRELEDLTEKLTGMEEKTIKLETYVKELKQQLQKSETMLQEQREAGETARELEREARNLLREVELEEKSVNDRLALFDREQAMLTKDEDAAVRRLEALSTELKQSAATTSLLESQVKEIEAKQKLQQTSKETMQDELTDLKVHIAKEEERLANQRDKVERLVHEVEEIGTVLRDNEEQYWLLENEMSDSTNGEGHLEMKIEASRKKKDDTITIISNLRQERTEKQQSLDGLEVTLKVEKGHLKLVLDEFHQCEVQKNRYDVQLDNLLSHLREEYELSYEAAQDEHPLLMPAEEAKTKVKLIKLAIEELGTVNLGAIEEYDRVSERHQFLHEQKEDLVMAKENLFNVIMEMDEEMTRRFKETFDQISAHFKVVFKQLFGGGHADLVLTNPDQLLTTGVEIMARPPGKKLQNLALLSGGERALTAIALLFSILKVRPVPFCVLDEVEAALDEANVNRFASYLKAFSGQTQFIVITHRKGTMEEADVLYGVTMQESGVSKLVSVKLEETKELVES</sequence>
<dbReference type="NCBIfam" id="TIGR02168">
    <property type="entry name" value="SMC_prok_B"/>
    <property type="match status" value="1"/>
</dbReference>
<evidence type="ECO:0000256" key="1">
    <source>
        <dbReference type="ARBA" id="ARBA00022490"/>
    </source>
</evidence>
<comment type="similarity">
    <text evidence="6">Belongs to the SMC family.</text>
</comment>
<dbReference type="EMBL" id="JAOTPO010000003">
    <property type="protein sequence ID" value="MDE5412998.1"/>
    <property type="molecule type" value="Genomic_DNA"/>
</dbReference>
<organism evidence="8 9">
    <name type="scientific">Alkalihalobacterium chitinilyticum</name>
    <dbReference type="NCBI Taxonomy" id="2980103"/>
    <lineage>
        <taxon>Bacteria</taxon>
        <taxon>Bacillati</taxon>
        <taxon>Bacillota</taxon>
        <taxon>Bacilli</taxon>
        <taxon>Bacillales</taxon>
        <taxon>Bacillaceae</taxon>
        <taxon>Alkalihalobacterium</taxon>
    </lineage>
</organism>
<comment type="caution">
    <text evidence="8">The sequence shown here is derived from an EMBL/GenBank/DDBJ whole genome shotgun (WGS) entry which is preliminary data.</text>
</comment>
<feature type="coiled-coil region" evidence="6">
    <location>
        <begin position="234"/>
        <end position="391"/>
    </location>
</feature>
<dbReference type="Pfam" id="PF06470">
    <property type="entry name" value="SMC_hinge"/>
    <property type="match status" value="1"/>
</dbReference>
<accession>A0ABT5VC17</accession>
<evidence type="ECO:0000256" key="2">
    <source>
        <dbReference type="ARBA" id="ARBA00022741"/>
    </source>
</evidence>
<keyword evidence="9" id="KW-1185">Reference proteome</keyword>
<comment type="function">
    <text evidence="6">Required for chromosome condensation and partitioning.</text>
</comment>
<name>A0ABT5VC17_9BACI</name>
<comment type="domain">
    <text evidence="6">Contains large globular domains required for ATP hydrolysis at each terminus and a third globular domain forming a flexible hinge near the middle of the molecule. These domains are separated by coiled-coil structures.</text>
</comment>